<feature type="transmembrane region" description="Helical" evidence="1">
    <location>
        <begin position="403"/>
        <end position="424"/>
    </location>
</feature>
<keyword evidence="1" id="KW-1133">Transmembrane helix</keyword>
<sequence>MPEHTYVVVPVTVSGPTATAKRATHCQDFSAGYVQAMLLGLHLPLFNNYLRLEGYQTSAYSTLLLLASVGGHLLPVQYRATTVGGWLLAAICLAAMALVPFPAPYCDARAVLCPRDLAQASDLWPHYNVHAPAHAAVYVVLSAVAVLGASVGSPPPKTVAGYTQLGAIVAHGQTALLLNGAAYGGSFTFSVTPNALFGFCLGPAVVAIASAPPKPRGTHGGMWAALRQPGMARRIAEFFVFFACSGIEATPQAPIAAAWARVQPLSDAVARGWGTVVTATVAGLLGHFGRRTDWRRMLLVGSVLGVALDSVTVLRTVWPGLRDPWAFAGSRLAGAMRVGLQLAVAQWTAADVDEVNADAVASLLQVTAAVAGALGLTLGRLLEAPFAVMQHDIGQDNSAARWQVTYCYAVAYAGNLVGGLWLLVRPAAASSERLNAPRTTAAVLVGAAAFSCASAILAVLPSTACSGLGGGPSSALTTQCAK</sequence>
<dbReference type="OrthoDB" id="10362886at2759"/>
<feature type="transmembrane region" description="Helical" evidence="1">
    <location>
        <begin position="235"/>
        <end position="262"/>
    </location>
</feature>
<comment type="caution">
    <text evidence="2">The sequence shown here is derived from an EMBL/GenBank/DDBJ whole genome shotgun (WGS) entry which is preliminary data.</text>
</comment>
<feature type="transmembrane region" description="Helical" evidence="1">
    <location>
        <begin position="83"/>
        <end position="101"/>
    </location>
</feature>
<evidence type="ECO:0000256" key="1">
    <source>
        <dbReference type="SAM" id="Phobius"/>
    </source>
</evidence>
<gene>
    <name evidence="2" type="ORF">ACHHYP_06611</name>
</gene>
<feature type="transmembrane region" description="Helical" evidence="1">
    <location>
        <begin position="363"/>
        <end position="382"/>
    </location>
</feature>
<dbReference type="EMBL" id="JNBR01001066">
    <property type="protein sequence ID" value="OQR88822.1"/>
    <property type="molecule type" value="Genomic_DNA"/>
</dbReference>
<protein>
    <submittedName>
        <fullName evidence="2">Transmembrane protein</fullName>
    </submittedName>
</protein>
<keyword evidence="1 2" id="KW-0812">Transmembrane</keyword>
<feature type="transmembrane region" description="Helical" evidence="1">
    <location>
        <begin position="439"/>
        <end position="460"/>
    </location>
</feature>
<keyword evidence="1" id="KW-0472">Membrane</keyword>
<reference evidence="2 3" key="1">
    <citation type="journal article" date="2014" name="Genome Biol. Evol.">
        <title>The secreted proteins of Achlya hypogyna and Thraustotheca clavata identify the ancestral oomycete secretome and reveal gene acquisitions by horizontal gene transfer.</title>
        <authorList>
            <person name="Misner I."/>
            <person name="Blouin N."/>
            <person name="Leonard G."/>
            <person name="Richards T.A."/>
            <person name="Lane C.E."/>
        </authorList>
    </citation>
    <scope>NUCLEOTIDE SEQUENCE [LARGE SCALE GENOMIC DNA]</scope>
    <source>
        <strain evidence="2 3">ATCC 48635</strain>
    </source>
</reference>
<name>A0A1V9YSU4_ACHHY</name>
<dbReference type="AlphaFoldDB" id="A0A1V9YSU4"/>
<feature type="transmembrane region" description="Helical" evidence="1">
    <location>
        <begin position="298"/>
        <end position="318"/>
    </location>
</feature>
<dbReference type="Proteomes" id="UP000243579">
    <property type="component" value="Unassembled WGS sequence"/>
</dbReference>
<evidence type="ECO:0000313" key="3">
    <source>
        <dbReference type="Proteomes" id="UP000243579"/>
    </source>
</evidence>
<feature type="transmembrane region" description="Helical" evidence="1">
    <location>
        <begin position="268"/>
        <end position="286"/>
    </location>
</feature>
<accession>A0A1V9YSU4</accession>
<organism evidence="2 3">
    <name type="scientific">Achlya hypogyna</name>
    <name type="common">Oomycete</name>
    <name type="synonym">Protoachlya hypogyna</name>
    <dbReference type="NCBI Taxonomy" id="1202772"/>
    <lineage>
        <taxon>Eukaryota</taxon>
        <taxon>Sar</taxon>
        <taxon>Stramenopiles</taxon>
        <taxon>Oomycota</taxon>
        <taxon>Saprolegniomycetes</taxon>
        <taxon>Saprolegniales</taxon>
        <taxon>Achlyaceae</taxon>
        <taxon>Achlya</taxon>
    </lineage>
</organism>
<feature type="transmembrane region" description="Helical" evidence="1">
    <location>
        <begin position="58"/>
        <end position="76"/>
    </location>
</feature>
<proteinExistence type="predicted"/>
<keyword evidence="3" id="KW-1185">Reference proteome</keyword>
<feature type="transmembrane region" description="Helical" evidence="1">
    <location>
        <begin position="135"/>
        <end position="153"/>
    </location>
</feature>
<evidence type="ECO:0000313" key="2">
    <source>
        <dbReference type="EMBL" id="OQR88822.1"/>
    </source>
</evidence>